<name>A4Q8I0_VIBAN</name>
<reference evidence="1" key="1">
    <citation type="submission" date="2006-04" db="EMBL/GenBank/DDBJ databases">
        <title>Identification of a new small cryptic plasmid in Listonella anguillarum serotype O2 strains.</title>
        <authorList>
            <person name="Perez-Pardal L."/>
            <person name="Osorio C.R."/>
            <person name="Lemos M.L."/>
        </authorList>
    </citation>
    <scope>NUCLEOTIDE SEQUENCE [LARGE SCALE GENOMIC DNA]</scope>
    <source>
        <strain evidence="1">PC628.1</strain>
    </source>
</reference>
<proteinExistence type="predicted"/>
<organism evidence="1">
    <name type="scientific">Vibrio anguillarum serovar O2</name>
    <dbReference type="NCBI Taxonomy" id="105260"/>
    <lineage>
        <taxon>Bacteria</taxon>
        <taxon>Pseudomonadati</taxon>
        <taxon>Pseudomonadota</taxon>
        <taxon>Gammaproteobacteria</taxon>
        <taxon>Vibrionales</taxon>
        <taxon>Vibrionaceae</taxon>
        <taxon>Vibrio</taxon>
    </lineage>
</organism>
<protein>
    <submittedName>
        <fullName evidence="1">Uncharacterized protein</fullName>
    </submittedName>
</protein>
<sequence>MTSQNKPNGYCEIALLLDYSERIYQEYMRSGKKFIYAKILRNVNERIYENLINYSCHLQPQVRNCAVELMLHLDVWRAIWDSEFETQKPKLRDVFTFSNEVNFPRKYVDSLLSELACLSDL</sequence>
<evidence type="ECO:0000313" key="1">
    <source>
        <dbReference type="EMBL" id="CAJ87703.1"/>
    </source>
</evidence>
<dbReference type="AlphaFoldDB" id="A4Q8I0"/>
<dbReference type="EMBL" id="AM238700">
    <property type="protein sequence ID" value="CAJ87703.1"/>
    <property type="molecule type" value="Genomic_DNA"/>
</dbReference>
<accession>A4Q8I0</accession>